<dbReference type="AlphaFoldDB" id="A0A9D3YK81"/>
<name>A0A9D3YK81_DREPO</name>
<dbReference type="InterPro" id="IPR015943">
    <property type="entry name" value="WD40/YVTN_repeat-like_dom_sf"/>
</dbReference>
<protein>
    <submittedName>
        <fullName evidence="1">Uncharacterized protein</fullName>
    </submittedName>
</protein>
<organism evidence="1 2">
    <name type="scientific">Dreissena polymorpha</name>
    <name type="common">Zebra mussel</name>
    <name type="synonym">Mytilus polymorpha</name>
    <dbReference type="NCBI Taxonomy" id="45954"/>
    <lineage>
        <taxon>Eukaryota</taxon>
        <taxon>Metazoa</taxon>
        <taxon>Spiralia</taxon>
        <taxon>Lophotrochozoa</taxon>
        <taxon>Mollusca</taxon>
        <taxon>Bivalvia</taxon>
        <taxon>Autobranchia</taxon>
        <taxon>Heteroconchia</taxon>
        <taxon>Euheterodonta</taxon>
        <taxon>Imparidentia</taxon>
        <taxon>Neoheterodontei</taxon>
        <taxon>Myida</taxon>
        <taxon>Dreissenoidea</taxon>
        <taxon>Dreissenidae</taxon>
        <taxon>Dreissena</taxon>
    </lineage>
</organism>
<dbReference type="SUPFAM" id="SSF101898">
    <property type="entry name" value="NHL repeat"/>
    <property type="match status" value="1"/>
</dbReference>
<evidence type="ECO:0000313" key="2">
    <source>
        <dbReference type="Proteomes" id="UP000828390"/>
    </source>
</evidence>
<gene>
    <name evidence="1" type="ORF">DPMN_077058</name>
</gene>
<dbReference type="Gene3D" id="2.130.10.10">
    <property type="entry name" value="YVTN repeat-like/Quinoprotein amine dehydrogenase"/>
    <property type="match status" value="1"/>
</dbReference>
<comment type="caution">
    <text evidence="1">The sequence shown here is derived from an EMBL/GenBank/DDBJ whole genome shotgun (WGS) entry which is preliminary data.</text>
</comment>
<reference evidence="1" key="2">
    <citation type="submission" date="2020-11" db="EMBL/GenBank/DDBJ databases">
        <authorList>
            <person name="McCartney M.A."/>
            <person name="Auch B."/>
            <person name="Kono T."/>
            <person name="Mallez S."/>
            <person name="Becker A."/>
            <person name="Gohl D.M."/>
            <person name="Silverstein K.A.T."/>
            <person name="Koren S."/>
            <person name="Bechman K.B."/>
            <person name="Herman A."/>
            <person name="Abrahante J.E."/>
            <person name="Garbe J."/>
        </authorList>
    </citation>
    <scope>NUCLEOTIDE SEQUENCE</scope>
    <source>
        <strain evidence="1">Duluth1</strain>
        <tissue evidence="1">Whole animal</tissue>
    </source>
</reference>
<evidence type="ECO:0000313" key="1">
    <source>
        <dbReference type="EMBL" id="KAH3702057.1"/>
    </source>
</evidence>
<dbReference type="EMBL" id="JAIWYP010000015">
    <property type="protein sequence ID" value="KAH3702057.1"/>
    <property type="molecule type" value="Genomic_DNA"/>
</dbReference>
<sequence>MLAKDYNHVFFFEVDRCAVSPTGDKLYIINFNQDKLLTLARDGSVLSIFMDPEFLCPTCVHVTPAGQVLVCGQIYNTIVQIDSKGSKKLATLATKMDSLRSVCYNSNTDSIIVGMDNNTIILVYKVK</sequence>
<keyword evidence="2" id="KW-1185">Reference proteome</keyword>
<dbReference type="Proteomes" id="UP000828390">
    <property type="component" value="Unassembled WGS sequence"/>
</dbReference>
<proteinExistence type="predicted"/>
<reference evidence="1" key="1">
    <citation type="journal article" date="2019" name="bioRxiv">
        <title>The Genome of the Zebra Mussel, Dreissena polymorpha: A Resource for Invasive Species Research.</title>
        <authorList>
            <person name="McCartney M.A."/>
            <person name="Auch B."/>
            <person name="Kono T."/>
            <person name="Mallez S."/>
            <person name="Zhang Y."/>
            <person name="Obille A."/>
            <person name="Becker A."/>
            <person name="Abrahante J.E."/>
            <person name="Garbe J."/>
            <person name="Badalamenti J.P."/>
            <person name="Herman A."/>
            <person name="Mangelson H."/>
            <person name="Liachko I."/>
            <person name="Sullivan S."/>
            <person name="Sone E.D."/>
            <person name="Koren S."/>
            <person name="Silverstein K.A.T."/>
            <person name="Beckman K.B."/>
            <person name="Gohl D.M."/>
        </authorList>
    </citation>
    <scope>NUCLEOTIDE SEQUENCE</scope>
    <source>
        <strain evidence="1">Duluth1</strain>
        <tissue evidence="1">Whole animal</tissue>
    </source>
</reference>
<accession>A0A9D3YK81</accession>